<sequence>MSQKSILLILSQAPYGTPNAREALDIALTSAAFDQTVSILFSGDATWLLQAEQNPADIEQKSVAQVCAALPMYDIDQLFVVTDDAEQRGVEYQQSPASPLGSDALSAFIAKHDVVLRF</sequence>
<protein>
    <submittedName>
        <fullName evidence="2">Sulfurtransferase complex subunit TusC</fullName>
    </submittedName>
</protein>
<dbReference type="AlphaFoldDB" id="A0A437Q4Q0"/>
<dbReference type="PANTHER" id="PTHR38780">
    <property type="entry name" value="PROTEIN TUSC"/>
    <property type="match status" value="1"/>
</dbReference>
<dbReference type="SUPFAM" id="SSF75169">
    <property type="entry name" value="DsrEFH-like"/>
    <property type="match status" value="1"/>
</dbReference>
<dbReference type="Gene3D" id="3.40.1260.10">
    <property type="entry name" value="DsrEFH-like"/>
    <property type="match status" value="1"/>
</dbReference>
<dbReference type="PANTHER" id="PTHR38780:SF1">
    <property type="entry name" value="PROTEIN TUSC"/>
    <property type="match status" value="1"/>
</dbReference>
<dbReference type="Pfam" id="PF02635">
    <property type="entry name" value="DsrE"/>
    <property type="match status" value="1"/>
</dbReference>
<keyword evidence="2" id="KW-0808">Transferase</keyword>
<evidence type="ECO:0000313" key="3">
    <source>
        <dbReference type="Proteomes" id="UP000282818"/>
    </source>
</evidence>
<comment type="similarity">
    <text evidence="1">Belongs to the DsrF/TusC family.</text>
</comment>
<keyword evidence="3" id="KW-1185">Reference proteome</keyword>
<dbReference type="NCBIfam" id="NF001238">
    <property type="entry name" value="PRK00211.1"/>
    <property type="match status" value="1"/>
</dbReference>
<dbReference type="Proteomes" id="UP000282818">
    <property type="component" value="Unassembled WGS sequence"/>
</dbReference>
<evidence type="ECO:0000256" key="1">
    <source>
        <dbReference type="ARBA" id="ARBA00005996"/>
    </source>
</evidence>
<comment type="caution">
    <text evidence="2">The sequence shown here is derived from an EMBL/GenBank/DDBJ whole genome shotgun (WGS) entry which is preliminary data.</text>
</comment>
<dbReference type="RefSeq" id="WP_127695836.1">
    <property type="nucleotide sequence ID" value="NZ_SACQ01000010.1"/>
</dbReference>
<dbReference type="GO" id="GO:0016740">
    <property type="term" value="F:transferase activity"/>
    <property type="evidence" value="ECO:0007669"/>
    <property type="project" value="UniProtKB-KW"/>
</dbReference>
<organism evidence="2 3">
    <name type="scientific">Neptunomonas marina</name>
    <dbReference type="NCBI Taxonomy" id="1815562"/>
    <lineage>
        <taxon>Bacteria</taxon>
        <taxon>Pseudomonadati</taxon>
        <taxon>Pseudomonadota</taxon>
        <taxon>Gammaproteobacteria</taxon>
        <taxon>Oceanospirillales</taxon>
        <taxon>Oceanospirillaceae</taxon>
        <taxon>Neptunomonas</taxon>
    </lineage>
</organism>
<dbReference type="InterPro" id="IPR027396">
    <property type="entry name" value="DsrEFH-like"/>
</dbReference>
<dbReference type="InterPro" id="IPR003787">
    <property type="entry name" value="Sulphur_relay_DsrE/F-like"/>
</dbReference>
<reference evidence="2 3" key="1">
    <citation type="submission" date="2019-01" db="EMBL/GenBank/DDBJ databases">
        <authorList>
            <person name="Chen W.-M."/>
        </authorList>
    </citation>
    <scope>NUCLEOTIDE SEQUENCE [LARGE SCALE GENOMIC DNA]</scope>
    <source>
        <strain evidence="2 3">HPM-16</strain>
    </source>
</reference>
<evidence type="ECO:0000313" key="2">
    <source>
        <dbReference type="EMBL" id="RVU29403.1"/>
    </source>
</evidence>
<dbReference type="EMBL" id="SACQ01000010">
    <property type="protein sequence ID" value="RVU29403.1"/>
    <property type="molecule type" value="Genomic_DNA"/>
</dbReference>
<gene>
    <name evidence="2" type="primary">tusC</name>
    <name evidence="2" type="ORF">EOE65_16675</name>
</gene>
<name>A0A437Q4Q0_9GAMM</name>
<proteinExistence type="inferred from homology"/>
<accession>A0A437Q4Q0</accession>
<dbReference type="InterPro" id="IPR017462">
    <property type="entry name" value="Sulphur_relay_TusC/DsrF"/>
</dbReference>